<keyword evidence="6 9" id="KW-0408">Iron</keyword>
<dbReference type="UniPathway" id="UPA00333">
    <property type="reaction ID" value="UER00453"/>
</dbReference>
<evidence type="ECO:0000256" key="1">
    <source>
        <dbReference type="ARBA" id="ARBA00011881"/>
    </source>
</evidence>
<dbReference type="InterPro" id="IPR037217">
    <property type="entry name" value="Trp/Indoleamine_2_3_dOase-like"/>
</dbReference>
<dbReference type="GO" id="GO:0004833">
    <property type="term" value="F:L-tryptophan 2,3-dioxygenase activity"/>
    <property type="evidence" value="ECO:0007669"/>
    <property type="project" value="UniProtKB-UniRule"/>
</dbReference>
<dbReference type="Proteomes" id="UP000552644">
    <property type="component" value="Unassembled WGS sequence"/>
</dbReference>
<name>A0A7W7QKU2_9ACTN</name>
<reference evidence="10 11" key="1">
    <citation type="submission" date="2020-08" db="EMBL/GenBank/DDBJ databases">
        <title>Genomic Encyclopedia of Type Strains, Phase III (KMG-III): the genomes of soil and plant-associated and newly described type strains.</title>
        <authorList>
            <person name="Whitman W."/>
        </authorList>
    </citation>
    <scope>NUCLEOTIDE SEQUENCE [LARGE SCALE GENOMIC DNA]</scope>
    <source>
        <strain evidence="10 11">CECT 8840</strain>
    </source>
</reference>
<comment type="function">
    <text evidence="9">Heme-dependent dioxygenase that catalyzes the oxidative cleavage of the L-tryptophan (L-Trp) pyrrole ring and converts L-tryptophan to N-formyl-L-kynurenine. Catalyzes the oxidative cleavage of the indole moiety.</text>
</comment>
<organism evidence="10 11">
    <name type="scientific">Streptosporangium saharense</name>
    <dbReference type="NCBI Taxonomy" id="1706840"/>
    <lineage>
        <taxon>Bacteria</taxon>
        <taxon>Bacillati</taxon>
        <taxon>Actinomycetota</taxon>
        <taxon>Actinomycetes</taxon>
        <taxon>Streptosporangiales</taxon>
        <taxon>Streptosporangiaceae</taxon>
        <taxon>Streptosporangium</taxon>
    </lineage>
</organism>
<dbReference type="SUPFAM" id="SSF140959">
    <property type="entry name" value="Indolic compounds 2,3-dioxygenase-like"/>
    <property type="match status" value="1"/>
</dbReference>
<keyword evidence="11" id="KW-1185">Reference proteome</keyword>
<comment type="caution">
    <text evidence="9">Lacks conserved residue(s) required for the propagation of feature annotation.</text>
</comment>
<gene>
    <name evidence="9" type="primary">kynA</name>
    <name evidence="10" type="ORF">FHS44_002530</name>
</gene>
<evidence type="ECO:0000313" key="10">
    <source>
        <dbReference type="EMBL" id="MBB4915445.1"/>
    </source>
</evidence>
<evidence type="ECO:0000313" key="11">
    <source>
        <dbReference type="Proteomes" id="UP000552644"/>
    </source>
</evidence>
<feature type="binding site" evidence="9">
    <location>
        <begin position="43"/>
        <end position="47"/>
    </location>
    <ligand>
        <name>substrate</name>
    </ligand>
</feature>
<keyword evidence="7 9" id="KW-0823">Tryptophan catabolism</keyword>
<dbReference type="Gene3D" id="1.20.58.480">
    <property type="match status" value="1"/>
</dbReference>
<evidence type="ECO:0000256" key="7">
    <source>
        <dbReference type="ARBA" id="ARBA00023079"/>
    </source>
</evidence>
<proteinExistence type="inferred from homology"/>
<comment type="catalytic activity">
    <reaction evidence="8 9">
        <text>L-tryptophan + O2 = N-formyl-L-kynurenine</text>
        <dbReference type="Rhea" id="RHEA:24536"/>
        <dbReference type="ChEBI" id="CHEBI:15379"/>
        <dbReference type="ChEBI" id="CHEBI:57912"/>
        <dbReference type="ChEBI" id="CHEBI:58629"/>
        <dbReference type="EC" id="1.13.11.11"/>
    </reaction>
</comment>
<comment type="subunit">
    <text evidence="1 9">Homotetramer.</text>
</comment>
<dbReference type="EMBL" id="JACHJP010000002">
    <property type="protein sequence ID" value="MBB4915445.1"/>
    <property type="molecule type" value="Genomic_DNA"/>
</dbReference>
<evidence type="ECO:0000256" key="8">
    <source>
        <dbReference type="ARBA" id="ARBA00050412"/>
    </source>
</evidence>
<dbReference type="RefSeq" id="WP_184714106.1">
    <property type="nucleotide sequence ID" value="NZ_JACHJP010000002.1"/>
</dbReference>
<dbReference type="FunFam" id="1.20.58.480:FF:000001">
    <property type="entry name" value="Tryptophan 2,3-dioxygenase"/>
    <property type="match status" value="1"/>
</dbReference>
<keyword evidence="2 9" id="KW-0349">Heme</keyword>
<dbReference type="Pfam" id="PF03301">
    <property type="entry name" value="Trp_dioxygenase"/>
    <property type="match status" value="2"/>
</dbReference>
<evidence type="ECO:0000256" key="3">
    <source>
        <dbReference type="ARBA" id="ARBA00022723"/>
    </source>
</evidence>
<evidence type="ECO:0000256" key="5">
    <source>
        <dbReference type="ARBA" id="ARBA00023002"/>
    </source>
</evidence>
<accession>A0A7W7QKU2</accession>
<dbReference type="PANTHER" id="PTHR10138">
    <property type="entry name" value="TRYPTOPHAN 2,3-DIOXYGENASE"/>
    <property type="match status" value="1"/>
</dbReference>
<dbReference type="GO" id="GO:0019442">
    <property type="term" value="P:L-tryptophan catabolic process to acetyl-CoA"/>
    <property type="evidence" value="ECO:0007669"/>
    <property type="project" value="TreeGrafter"/>
</dbReference>
<comment type="similarity">
    <text evidence="9">Belongs to the tryptophan 2,3-dioxygenase family.</text>
</comment>
<dbReference type="EC" id="1.13.11.11" evidence="9"/>
<comment type="cofactor">
    <cofactor evidence="9">
        <name>heme</name>
        <dbReference type="ChEBI" id="CHEBI:30413"/>
    </cofactor>
    <text evidence="9">Binds 1 heme group per subunit.</text>
</comment>
<dbReference type="HAMAP" id="MF_01972">
    <property type="entry name" value="T23O"/>
    <property type="match status" value="1"/>
</dbReference>
<keyword evidence="4 9" id="KW-0223">Dioxygenase</keyword>
<keyword evidence="5 9" id="KW-0560">Oxidoreductase</keyword>
<evidence type="ECO:0000256" key="4">
    <source>
        <dbReference type="ARBA" id="ARBA00022964"/>
    </source>
</evidence>
<dbReference type="GO" id="GO:0019441">
    <property type="term" value="P:L-tryptophan catabolic process to kynurenine"/>
    <property type="evidence" value="ECO:0007669"/>
    <property type="project" value="UniProtKB-UniRule"/>
</dbReference>
<keyword evidence="3 9" id="KW-0479">Metal-binding</keyword>
<comment type="caution">
    <text evidence="10">The sequence shown here is derived from an EMBL/GenBank/DDBJ whole genome shotgun (WGS) entry which is preliminary data.</text>
</comment>
<evidence type="ECO:0000256" key="2">
    <source>
        <dbReference type="ARBA" id="ARBA00022617"/>
    </source>
</evidence>
<dbReference type="PANTHER" id="PTHR10138:SF0">
    <property type="entry name" value="TRYPTOPHAN 2,3-DIOXYGENASE"/>
    <property type="match status" value="1"/>
</dbReference>
<evidence type="ECO:0000256" key="6">
    <source>
        <dbReference type="ARBA" id="ARBA00023004"/>
    </source>
</evidence>
<feature type="binding site" description="axial binding residue" evidence="9">
    <location>
        <position position="231"/>
    </location>
    <ligand>
        <name>heme</name>
        <dbReference type="ChEBI" id="CHEBI:30413"/>
    </ligand>
    <ligandPart>
        <name>Fe</name>
        <dbReference type="ChEBI" id="CHEBI:18248"/>
    </ligandPart>
</feature>
<dbReference type="AlphaFoldDB" id="A0A7W7QKU2"/>
<dbReference type="GO" id="GO:0020037">
    <property type="term" value="F:heme binding"/>
    <property type="evidence" value="ECO:0007669"/>
    <property type="project" value="UniProtKB-UniRule"/>
</dbReference>
<dbReference type="InterPro" id="IPR004981">
    <property type="entry name" value="Trp_2_3_dOase"/>
</dbReference>
<feature type="binding site" evidence="9">
    <location>
        <position position="245"/>
    </location>
    <ligand>
        <name>substrate</name>
    </ligand>
</feature>
<feature type="binding site" evidence="9">
    <location>
        <position position="109"/>
    </location>
    <ligand>
        <name>substrate</name>
    </ligand>
</feature>
<evidence type="ECO:0000256" key="9">
    <source>
        <dbReference type="HAMAP-Rule" id="MF_01972"/>
    </source>
</evidence>
<comment type="pathway">
    <text evidence="9">Amino-acid degradation; L-tryptophan degradation via kynurenine pathway; L-kynurenine from L-tryptophan: step 1/2.</text>
</comment>
<dbReference type="GO" id="GO:0046872">
    <property type="term" value="F:metal ion binding"/>
    <property type="evidence" value="ECO:0007669"/>
    <property type="project" value="UniProtKB-KW"/>
</dbReference>
<protein>
    <recommendedName>
        <fullName evidence="9">Tryptophan 2,3-dioxygenase</fullName>
        <shortName evidence="9">TDO</shortName>
        <ecNumber evidence="9">1.13.11.11</ecNumber>
    </recommendedName>
    <alternativeName>
        <fullName evidence="9">Tryptamin 2,3-dioxygenase</fullName>
    </alternativeName>
    <alternativeName>
        <fullName evidence="9">Tryptophan oxygenase</fullName>
        <shortName evidence="9">TO</shortName>
        <shortName evidence="9">TRPO</shortName>
    </alternativeName>
    <alternativeName>
        <fullName evidence="9">Tryptophan pyrrolase</fullName>
    </alternativeName>
    <alternativeName>
        <fullName evidence="9">Tryptophanase</fullName>
    </alternativeName>
</protein>
<sequence length="275" mass="32502">MLRRRRRADAPRDLTYENYLCLDRLLDAQRPISEPPHHDELLFIVQHQTTELWVKLILHELDDVVHELRHDRLRAAFRSLDRIFVIQRQLVEQWSVIATLKPDRFAEFRPVLGGATGFQSVQLRMLEYRLGDKRAELVEEYDGSFQRDALREAIARPTVYDEFIRFLHRAGHPVPVGYLDRVHTCHEEPDQVIVAVLRRVYEDRHAHAAEYEMAERLVELEERHQLWRFRHMRTVRRVIGDKHGTGGSRGVPYLASLVNRPLFPEIYAARTVLDP</sequence>